<dbReference type="Pfam" id="PF17189">
    <property type="entry name" value="Glyco_hydro_30C"/>
    <property type="match status" value="1"/>
</dbReference>
<dbReference type="InterPro" id="IPR017853">
    <property type="entry name" value="GH"/>
</dbReference>
<dbReference type="PANTHER" id="PTHR11069:SF23">
    <property type="entry name" value="LYSOSOMAL ACID GLUCOSYLCERAMIDASE"/>
    <property type="match status" value="1"/>
</dbReference>
<dbReference type="InterPro" id="IPR033452">
    <property type="entry name" value="GH30_C"/>
</dbReference>
<dbReference type="InterPro" id="IPR013780">
    <property type="entry name" value="Glyco_hydro_b"/>
</dbReference>
<dbReference type="EMBL" id="JAKZGS010000016">
    <property type="protein sequence ID" value="MCH7399440.1"/>
    <property type="molecule type" value="Genomic_DNA"/>
</dbReference>
<dbReference type="InterPro" id="IPR001139">
    <property type="entry name" value="Glyco_hydro_30"/>
</dbReference>
<comment type="caution">
    <text evidence="8">The sequence shown here is derived from an EMBL/GenBank/DDBJ whole genome shotgun (WGS) entry which is preliminary data.</text>
</comment>
<evidence type="ECO:0000313" key="8">
    <source>
        <dbReference type="EMBL" id="MCH7399440.1"/>
    </source>
</evidence>
<evidence type="ECO:0000259" key="6">
    <source>
        <dbReference type="Pfam" id="PF02055"/>
    </source>
</evidence>
<dbReference type="PROSITE" id="PS51257">
    <property type="entry name" value="PROKAR_LIPOPROTEIN"/>
    <property type="match status" value="1"/>
</dbReference>
<sequence length="476" mass="53393">MNFSKKTFHPFLVLGLSLLLLVSCNKSNSENTKSIFADFVKFESKADQSILLTKAETKIDEKIATDGLTTIQIDASKTFQEMDGFGFTLTGGSAMLLQTKLDAKKRKEVLEELFSRKDDAVGINFLRISIGASDLDETVYSYADDSTNPNLEHFHLAYDTLYLIPTLKEILEINPKIKIMGSPWSAPSWMKTNDSQIGGKLKPEFYQTYASYFVKYLQAMDSHGIPIYAVTIQNEPEHPGNNPSMLMEAEEQAEFIKSNLGPAFVKEGIETKIIIYDHNCDHPEYPITVLNDAEAAKYIDGSAFHMYLGEIDAMSEVKNAHPDKNIYFTEQWTSAKGNFEDDLMWHMNTLIINGTRNWAKTVLEWNLAADEAQRPYTSDGGCTMCLGALTIGDNFVERNVAYYIVAHASKFIPSGSIRIESNMLENLPNVAFKTPDGETVLIVLNQNNDDQDFVIAFEDEQKIASVSGRSVASFKW</sequence>
<comment type="similarity">
    <text evidence="1 4">Belongs to the glycosyl hydrolase 30 family.</text>
</comment>
<keyword evidence="2 5" id="KW-0732">Signal</keyword>
<feature type="signal peptide" evidence="5">
    <location>
        <begin position="1"/>
        <end position="29"/>
    </location>
</feature>
<feature type="chain" id="PRO_5046466670" evidence="5">
    <location>
        <begin position="30"/>
        <end position="476"/>
    </location>
</feature>
<dbReference type="RefSeq" id="WP_241275938.1">
    <property type="nucleotide sequence ID" value="NZ_JAKZGS010000016.1"/>
</dbReference>
<accession>A0ABS9US42</accession>
<evidence type="ECO:0000256" key="1">
    <source>
        <dbReference type="ARBA" id="ARBA00005382"/>
    </source>
</evidence>
<protein>
    <submittedName>
        <fullName evidence="8">Glucosylceramidase</fullName>
    </submittedName>
</protein>
<evidence type="ECO:0000256" key="5">
    <source>
        <dbReference type="SAM" id="SignalP"/>
    </source>
</evidence>
<evidence type="ECO:0000259" key="7">
    <source>
        <dbReference type="Pfam" id="PF17189"/>
    </source>
</evidence>
<keyword evidence="4" id="KW-0326">Glycosidase</keyword>
<name>A0ABS9US42_9BACT</name>
<evidence type="ECO:0000256" key="3">
    <source>
        <dbReference type="ARBA" id="ARBA00022801"/>
    </source>
</evidence>
<dbReference type="PRINTS" id="PR00843">
    <property type="entry name" value="GLHYDRLASE30"/>
</dbReference>
<dbReference type="PANTHER" id="PTHR11069">
    <property type="entry name" value="GLUCOSYLCERAMIDASE"/>
    <property type="match status" value="1"/>
</dbReference>
<dbReference type="InterPro" id="IPR033453">
    <property type="entry name" value="Glyco_hydro_30_TIM-barrel"/>
</dbReference>
<feature type="domain" description="Glycosyl hydrolase family 30 beta sandwich" evidence="7">
    <location>
        <begin position="415"/>
        <end position="474"/>
    </location>
</feature>
<dbReference type="Pfam" id="PF02055">
    <property type="entry name" value="Glyco_hydro_30"/>
    <property type="match status" value="1"/>
</dbReference>
<dbReference type="Gene3D" id="2.60.40.1180">
    <property type="entry name" value="Golgi alpha-mannosidase II"/>
    <property type="match status" value="1"/>
</dbReference>
<feature type="domain" description="Glycosyl hydrolase family 30 TIM-barrel" evidence="6">
    <location>
        <begin position="83"/>
        <end position="412"/>
    </location>
</feature>
<dbReference type="SUPFAM" id="SSF51445">
    <property type="entry name" value="(Trans)glycosidases"/>
    <property type="match status" value="1"/>
</dbReference>
<organism evidence="8 9">
    <name type="scientific">Belliella calami</name>
    <dbReference type="NCBI Taxonomy" id="2923436"/>
    <lineage>
        <taxon>Bacteria</taxon>
        <taxon>Pseudomonadati</taxon>
        <taxon>Bacteroidota</taxon>
        <taxon>Cytophagia</taxon>
        <taxon>Cytophagales</taxon>
        <taxon>Cyclobacteriaceae</taxon>
        <taxon>Belliella</taxon>
    </lineage>
</organism>
<dbReference type="Gene3D" id="3.20.20.80">
    <property type="entry name" value="Glycosidases"/>
    <property type="match status" value="1"/>
</dbReference>
<dbReference type="Proteomes" id="UP001165488">
    <property type="component" value="Unassembled WGS sequence"/>
</dbReference>
<keyword evidence="3 4" id="KW-0378">Hydrolase</keyword>
<evidence type="ECO:0000313" key="9">
    <source>
        <dbReference type="Proteomes" id="UP001165488"/>
    </source>
</evidence>
<evidence type="ECO:0000256" key="4">
    <source>
        <dbReference type="RuleBase" id="RU361188"/>
    </source>
</evidence>
<keyword evidence="9" id="KW-1185">Reference proteome</keyword>
<proteinExistence type="inferred from homology"/>
<evidence type="ECO:0000256" key="2">
    <source>
        <dbReference type="ARBA" id="ARBA00022729"/>
    </source>
</evidence>
<gene>
    <name evidence="8" type="ORF">MM236_15665</name>
</gene>
<reference evidence="8" key="1">
    <citation type="submission" date="2022-03" db="EMBL/GenBank/DDBJ databases">
        <title>De novo assembled genomes of Belliella spp. (Cyclobacteriaceae) strains.</title>
        <authorList>
            <person name="Szabo A."/>
            <person name="Korponai K."/>
            <person name="Felfoldi T."/>
        </authorList>
    </citation>
    <scope>NUCLEOTIDE SEQUENCE</scope>
    <source>
        <strain evidence="8">DSM 107340</strain>
    </source>
</reference>